<protein>
    <submittedName>
        <fullName evidence="1">Uncharacterized protein</fullName>
    </submittedName>
</protein>
<dbReference type="Proteomes" id="UP000693672">
    <property type="component" value="Unassembled WGS sequence"/>
</dbReference>
<accession>A0A916NJL1</accession>
<dbReference type="AlphaFoldDB" id="A0A916NJL1"/>
<comment type="caution">
    <text evidence="1">The sequence shown here is derived from an EMBL/GenBank/DDBJ whole genome shotgun (WGS) entry which is preliminary data.</text>
</comment>
<name>A0A916NJL1_9BACL</name>
<proteinExistence type="predicted"/>
<evidence type="ECO:0000313" key="2">
    <source>
        <dbReference type="Proteomes" id="UP000693672"/>
    </source>
</evidence>
<dbReference type="EMBL" id="CAJVAS010000017">
    <property type="protein sequence ID" value="CAG7636455.1"/>
    <property type="molecule type" value="Genomic_DNA"/>
</dbReference>
<organism evidence="1 2">
    <name type="scientific">Paenibacillus solanacearum</name>
    <dbReference type="NCBI Taxonomy" id="2048548"/>
    <lineage>
        <taxon>Bacteria</taxon>
        <taxon>Bacillati</taxon>
        <taxon>Bacillota</taxon>
        <taxon>Bacilli</taxon>
        <taxon>Bacillales</taxon>
        <taxon>Paenibacillaceae</taxon>
        <taxon>Paenibacillus</taxon>
    </lineage>
</organism>
<reference evidence="1" key="1">
    <citation type="submission" date="2021-06" db="EMBL/GenBank/DDBJ databases">
        <authorList>
            <person name="Criscuolo A."/>
        </authorList>
    </citation>
    <scope>NUCLEOTIDE SEQUENCE</scope>
    <source>
        <strain evidence="1">CIP111600</strain>
    </source>
</reference>
<keyword evidence="2" id="KW-1185">Reference proteome</keyword>
<gene>
    <name evidence="1" type="ORF">PAESOLCIP111_03752</name>
</gene>
<sequence>MDDLQFYFFQFDNTFKPSLLSRTRKSASMQLALRFNNDWTWHPSARLGLVQFCRMIVNDWRRVFGS</sequence>
<evidence type="ECO:0000313" key="1">
    <source>
        <dbReference type="EMBL" id="CAG7636455.1"/>
    </source>
</evidence>